<keyword evidence="4 6" id="KW-1133">Transmembrane helix</keyword>
<feature type="transmembrane region" description="Helical" evidence="6">
    <location>
        <begin position="6"/>
        <end position="29"/>
    </location>
</feature>
<dbReference type="CDD" id="cd06580">
    <property type="entry name" value="TM_PBP1_transp_TpRbsC_like"/>
    <property type="match status" value="1"/>
</dbReference>
<dbReference type="Pfam" id="PF02653">
    <property type="entry name" value="BPD_transp_2"/>
    <property type="match status" value="1"/>
</dbReference>
<dbReference type="InterPro" id="IPR001851">
    <property type="entry name" value="ABC_transp_permease"/>
</dbReference>
<name>S0ESD1_CHTCT</name>
<dbReference type="HOGENOM" id="CLU_040769_1_0_0"/>
<evidence type="ECO:0000313" key="8">
    <source>
        <dbReference type="Proteomes" id="UP000014227"/>
    </source>
</evidence>
<evidence type="ECO:0000256" key="3">
    <source>
        <dbReference type="ARBA" id="ARBA00022692"/>
    </source>
</evidence>
<gene>
    <name evidence="7" type="ORF">CCALI_00304</name>
</gene>
<evidence type="ECO:0000256" key="5">
    <source>
        <dbReference type="ARBA" id="ARBA00023136"/>
    </source>
</evidence>
<dbReference type="RefSeq" id="WP_016481704.1">
    <property type="nucleotide sequence ID" value="NC_021487.1"/>
</dbReference>
<protein>
    <submittedName>
        <fullName evidence="7">Nucleoside ABC transporter membrane protein</fullName>
    </submittedName>
</protein>
<dbReference type="PATRIC" id="fig|1303518.3.peg.310"/>
<dbReference type="AlphaFoldDB" id="S0ESD1"/>
<dbReference type="InParanoid" id="S0ESD1"/>
<evidence type="ECO:0000313" key="7">
    <source>
        <dbReference type="EMBL" id="CCW34141.1"/>
    </source>
</evidence>
<proteinExistence type="predicted"/>
<dbReference type="PANTHER" id="PTHR43370:SF1">
    <property type="entry name" value="GUANOSINE ABC TRANSPORTER PERMEASE PROTEIN NUPQ"/>
    <property type="match status" value="1"/>
</dbReference>
<dbReference type="GO" id="GO:0022857">
    <property type="term" value="F:transmembrane transporter activity"/>
    <property type="evidence" value="ECO:0007669"/>
    <property type="project" value="InterPro"/>
</dbReference>
<organism evidence="7 8">
    <name type="scientific">Chthonomonas calidirosea (strain DSM 23976 / ICMP 18418 / T49)</name>
    <dbReference type="NCBI Taxonomy" id="1303518"/>
    <lineage>
        <taxon>Bacteria</taxon>
        <taxon>Bacillati</taxon>
        <taxon>Armatimonadota</taxon>
        <taxon>Chthonomonadia</taxon>
        <taxon>Chthonomonadales</taxon>
        <taxon>Chthonomonadaceae</taxon>
        <taxon>Chthonomonas</taxon>
    </lineage>
</organism>
<dbReference type="eggNOG" id="COG1079">
    <property type="taxonomic scope" value="Bacteria"/>
</dbReference>
<dbReference type="OrthoDB" id="9792579at2"/>
<dbReference type="KEGG" id="ccz:CCALI_00304"/>
<dbReference type="EMBL" id="HF951689">
    <property type="protein sequence ID" value="CCW34141.1"/>
    <property type="molecule type" value="Genomic_DNA"/>
</dbReference>
<evidence type="ECO:0000256" key="4">
    <source>
        <dbReference type="ARBA" id="ARBA00022989"/>
    </source>
</evidence>
<feature type="transmembrane region" description="Helical" evidence="6">
    <location>
        <begin position="180"/>
        <end position="199"/>
    </location>
</feature>
<keyword evidence="3 6" id="KW-0812">Transmembrane</keyword>
<keyword evidence="2" id="KW-1003">Cell membrane</keyword>
<evidence type="ECO:0000256" key="1">
    <source>
        <dbReference type="ARBA" id="ARBA00004651"/>
    </source>
</evidence>
<keyword evidence="8" id="KW-1185">Reference proteome</keyword>
<feature type="transmembrane region" description="Helical" evidence="6">
    <location>
        <begin position="131"/>
        <end position="152"/>
    </location>
</feature>
<sequence>MTSLSSLQALLVATLYSAVPLILAAMGGVLSERSGVVNIALEGFMLIGAFVGIWGESAAEHHGFHALAASLLGILLVVAVGALLGLLHAFFTQHTKMDHVVSGLGINLLAAGATHYAYLTLYPNGVMVTGLSRASFLYLAVPLPLFIFGLLYRTRFGLRLRASGENPENAILSGMKPIPIRYAAVTLSGVLGALGGAYLSMADAHSFSTDMSAGKGYVALAAVIFGKWNPIGAALGALFFGFFYALQTQLQISNIHLTFLGVDWSNPYILDTLPYLMTVAALLSVVGRIVPPASLGRTLDEN</sequence>
<dbReference type="Proteomes" id="UP000014227">
    <property type="component" value="Chromosome I"/>
</dbReference>
<accession>S0ESD1</accession>
<dbReference type="FunCoup" id="S0ESD1">
    <property type="interactions" value="112"/>
</dbReference>
<reference evidence="8" key="1">
    <citation type="submission" date="2013-03" db="EMBL/GenBank/DDBJ databases">
        <title>Genome sequence of Chthonomonas calidirosea, the first sequenced genome from the Armatimonadetes phylum (formally candidate division OP10).</title>
        <authorList>
            <person name="Lee K.C.Y."/>
            <person name="Morgan X.C."/>
            <person name="Dunfield P.F."/>
            <person name="Tamas I."/>
            <person name="Houghton K.M."/>
            <person name="Vyssotski M."/>
            <person name="Ryan J.L.J."/>
            <person name="Lagutin K."/>
            <person name="McDonald I.R."/>
            <person name="Stott M.B."/>
        </authorList>
    </citation>
    <scope>NUCLEOTIDE SEQUENCE [LARGE SCALE GENOMIC DNA]</scope>
    <source>
        <strain evidence="8">DSM 23976 / ICMP 18418 / T49</strain>
    </source>
</reference>
<feature type="transmembrane region" description="Helical" evidence="6">
    <location>
        <begin position="36"/>
        <end position="54"/>
    </location>
</feature>
<feature type="transmembrane region" description="Helical" evidence="6">
    <location>
        <begin position="219"/>
        <end position="246"/>
    </location>
</feature>
<comment type="subcellular location">
    <subcellularLocation>
        <location evidence="1">Cell membrane</location>
        <topology evidence="1">Multi-pass membrane protein</topology>
    </subcellularLocation>
</comment>
<keyword evidence="5 6" id="KW-0472">Membrane</keyword>
<dbReference type="PANTHER" id="PTHR43370">
    <property type="entry name" value="SUGAR ABC TRANSPORTER INTEGRAL MEMBRANE PROTEIN-RELATED"/>
    <property type="match status" value="1"/>
</dbReference>
<feature type="transmembrane region" description="Helical" evidence="6">
    <location>
        <begin position="66"/>
        <end position="87"/>
    </location>
</feature>
<evidence type="ECO:0000256" key="6">
    <source>
        <dbReference type="SAM" id="Phobius"/>
    </source>
</evidence>
<evidence type="ECO:0000256" key="2">
    <source>
        <dbReference type="ARBA" id="ARBA00022475"/>
    </source>
</evidence>
<dbReference type="GO" id="GO:0005886">
    <property type="term" value="C:plasma membrane"/>
    <property type="evidence" value="ECO:0007669"/>
    <property type="project" value="UniProtKB-SubCell"/>
</dbReference>
<dbReference type="STRING" id="454171.CP488_00853"/>
<feature type="transmembrane region" description="Helical" evidence="6">
    <location>
        <begin position="99"/>
        <end position="119"/>
    </location>
</feature>